<dbReference type="SUPFAM" id="SSF51735">
    <property type="entry name" value="NAD(P)-binding Rossmann-fold domains"/>
    <property type="match status" value="1"/>
</dbReference>
<dbReference type="InterPro" id="IPR036291">
    <property type="entry name" value="NAD(P)-bd_dom_sf"/>
</dbReference>
<evidence type="ECO:0000313" key="2">
    <source>
        <dbReference type="Proteomes" id="UP000677082"/>
    </source>
</evidence>
<gene>
    <name evidence="1" type="ORF">Ato02nite_065990</name>
</gene>
<organism evidence="1 2">
    <name type="scientific">Paractinoplanes toevensis</name>
    <dbReference type="NCBI Taxonomy" id="571911"/>
    <lineage>
        <taxon>Bacteria</taxon>
        <taxon>Bacillati</taxon>
        <taxon>Actinomycetota</taxon>
        <taxon>Actinomycetes</taxon>
        <taxon>Micromonosporales</taxon>
        <taxon>Micromonosporaceae</taxon>
        <taxon>Paractinoplanes</taxon>
    </lineage>
</organism>
<keyword evidence="2" id="KW-1185">Reference proteome</keyword>
<protein>
    <recommendedName>
        <fullName evidence="3">SDR family NAD(P)-dependent oxidoreductase</fullName>
    </recommendedName>
</protein>
<accession>A0A919W8N6</accession>
<dbReference type="AlphaFoldDB" id="A0A919W8N6"/>
<dbReference type="Proteomes" id="UP000677082">
    <property type="component" value="Unassembled WGS sequence"/>
</dbReference>
<sequence length="58" mass="6176">MWLMSSEWPWTTSPVCLITGAGRGLGWEAAVELAGRGTTVIVAGRDFTAVANAAARRR</sequence>
<dbReference type="Gene3D" id="3.40.50.720">
    <property type="entry name" value="NAD(P)-binding Rossmann-like Domain"/>
    <property type="match status" value="1"/>
</dbReference>
<evidence type="ECO:0008006" key="3">
    <source>
        <dbReference type="Google" id="ProtNLM"/>
    </source>
</evidence>
<comment type="caution">
    <text evidence="1">The sequence shown here is derived from an EMBL/GenBank/DDBJ whole genome shotgun (WGS) entry which is preliminary data.</text>
</comment>
<dbReference type="EMBL" id="BOQN01000086">
    <property type="protein sequence ID" value="GIM94806.1"/>
    <property type="molecule type" value="Genomic_DNA"/>
</dbReference>
<evidence type="ECO:0000313" key="1">
    <source>
        <dbReference type="EMBL" id="GIM94806.1"/>
    </source>
</evidence>
<reference evidence="1 2" key="1">
    <citation type="submission" date="2021-03" db="EMBL/GenBank/DDBJ databases">
        <title>Whole genome shotgun sequence of Actinoplanes toevensis NBRC 105298.</title>
        <authorList>
            <person name="Komaki H."/>
            <person name="Tamura T."/>
        </authorList>
    </citation>
    <scope>NUCLEOTIDE SEQUENCE [LARGE SCALE GENOMIC DNA]</scope>
    <source>
        <strain evidence="1 2">NBRC 105298</strain>
    </source>
</reference>
<proteinExistence type="predicted"/>
<name>A0A919W8N6_9ACTN</name>